<evidence type="ECO:0000313" key="1">
    <source>
        <dbReference type="EMBL" id="AYU68654.1"/>
    </source>
</evidence>
<sequence length="44" mass="4526">MSGIDLTVEPVGVGVAAGVDEDTLFPLNGFRGLFWLFAVVGDSG</sequence>
<name>A0A3G4RT57_ECOLX</name>
<protein>
    <submittedName>
        <fullName evidence="2">Uncharacterized protein</fullName>
    </submittedName>
</protein>
<accession>A0A3G4RT57</accession>
<gene>
    <name evidence="1" type="ORF">D0366_00008</name>
    <name evidence="2" type="ORF">D0368_00101</name>
</gene>
<dbReference type="EMBL" id="MH847038">
    <property type="protein sequence ID" value="AYU68654.1"/>
    <property type="molecule type" value="Genomic_DNA"/>
</dbReference>
<organism evidence="2">
    <name type="scientific">Escherichia coli</name>
    <dbReference type="NCBI Taxonomy" id="562"/>
    <lineage>
        <taxon>Bacteria</taxon>
        <taxon>Pseudomonadati</taxon>
        <taxon>Pseudomonadota</taxon>
        <taxon>Gammaproteobacteria</taxon>
        <taxon>Enterobacterales</taxon>
        <taxon>Enterobacteriaceae</taxon>
        <taxon>Escherichia</taxon>
    </lineage>
</organism>
<evidence type="ECO:0000313" key="2">
    <source>
        <dbReference type="EMBL" id="AYU68865.1"/>
    </source>
</evidence>
<geneLocation type="plasmid" evidence="2">
    <name>p12-034</name>
</geneLocation>
<geneLocation type="plasmid" evidence="1">
    <name>p04-021</name>
</geneLocation>
<keyword evidence="2" id="KW-0614">Plasmid</keyword>
<dbReference type="AlphaFoldDB" id="A0A3G4RT57"/>
<dbReference type="EMBL" id="MH847126">
    <property type="protein sequence ID" value="AYU68865.1"/>
    <property type="molecule type" value="Genomic_DNA"/>
</dbReference>
<proteinExistence type="predicted"/>
<reference evidence="2" key="1">
    <citation type="journal article" date="2018" name="Vet. Microbiol.">
        <title>Characterization of plasmids harboring blaCTX-M genes in Escherichia coli from French pigs.</title>
        <authorList>
            <person name="Lucas P."/>
            <person name="Jouy E."/>
            <person name="Le Devendec L."/>
            <person name="de Boisseson C."/>
            <person name="Perrin-Guyomard A."/>
            <person name="Jove T."/>
            <person name="Blanchard Y."/>
            <person name="Touzain F."/>
            <person name="Kempf I."/>
        </authorList>
    </citation>
    <scope>NUCLEOTIDE SEQUENCE</scope>
    <source>
        <strain evidence="1">04-021</strain>
        <strain evidence="2">12-034</strain>
        <plasmid evidence="1">p04-021</plasmid>
        <plasmid evidence="2">p12-034</plasmid>
    </source>
</reference>